<dbReference type="SUPFAM" id="SSF53850">
    <property type="entry name" value="Periplasmic binding protein-like II"/>
    <property type="match status" value="1"/>
</dbReference>
<name>A0A9R1TWZ1_9HYME</name>
<evidence type="ECO:0000256" key="6">
    <source>
        <dbReference type="ARBA" id="ARBA00023136"/>
    </source>
</evidence>
<keyword evidence="4 10" id="KW-0812">Transmembrane</keyword>
<dbReference type="OrthoDB" id="6117597at2759"/>
<evidence type="ECO:0000256" key="1">
    <source>
        <dbReference type="ARBA" id="ARBA00004651"/>
    </source>
</evidence>
<reference evidence="14" key="1">
    <citation type="submission" date="2025-08" db="UniProtKB">
        <authorList>
            <consortium name="RefSeq"/>
        </authorList>
    </citation>
    <scope>IDENTIFICATION</scope>
    <source>
        <strain evidence="14">USDA-PBARC FA_bdor</strain>
        <tissue evidence="14">Whole organism</tissue>
    </source>
</reference>
<evidence type="ECO:0000256" key="3">
    <source>
        <dbReference type="ARBA" id="ARBA00022475"/>
    </source>
</evidence>
<protein>
    <recommendedName>
        <fullName evidence="12">Ionotropic glutamate receptor C-terminal domain-containing protein</fullName>
    </recommendedName>
</protein>
<dbReference type="AlphaFoldDB" id="A0A9R1TWZ1"/>
<accession>A0A9R1TWZ1</accession>
<dbReference type="PANTHER" id="PTHR42643">
    <property type="entry name" value="IONOTROPIC RECEPTOR 20A-RELATED"/>
    <property type="match status" value="1"/>
</dbReference>
<dbReference type="GO" id="GO:0050906">
    <property type="term" value="P:detection of stimulus involved in sensory perception"/>
    <property type="evidence" value="ECO:0007669"/>
    <property type="project" value="UniProtKB-ARBA"/>
</dbReference>
<dbReference type="InterPro" id="IPR001320">
    <property type="entry name" value="Iontro_rcpt_C"/>
</dbReference>
<evidence type="ECO:0000256" key="11">
    <source>
        <dbReference type="SAM" id="SignalP"/>
    </source>
</evidence>
<dbReference type="GO" id="GO:0015276">
    <property type="term" value="F:ligand-gated monoatomic ion channel activity"/>
    <property type="evidence" value="ECO:0007669"/>
    <property type="project" value="InterPro"/>
</dbReference>
<feature type="transmembrane region" description="Helical" evidence="10">
    <location>
        <begin position="787"/>
        <end position="811"/>
    </location>
</feature>
<feature type="transmembrane region" description="Helical" evidence="10">
    <location>
        <begin position="347"/>
        <end position="365"/>
    </location>
</feature>
<evidence type="ECO:0000256" key="5">
    <source>
        <dbReference type="ARBA" id="ARBA00022989"/>
    </source>
</evidence>
<evidence type="ECO:0000256" key="7">
    <source>
        <dbReference type="ARBA" id="ARBA00023170"/>
    </source>
</evidence>
<gene>
    <name evidence="14" type="primary">LOC105265264</name>
</gene>
<feature type="transmembrane region" description="Helical" evidence="10">
    <location>
        <begin position="606"/>
        <end position="629"/>
    </location>
</feature>
<dbReference type="GeneID" id="105265264"/>
<keyword evidence="3" id="KW-1003">Cell membrane</keyword>
<comment type="similarity">
    <text evidence="2">Belongs to the glutamate-gated ion channel (TC 1.A.10.1) family.</text>
</comment>
<keyword evidence="8" id="KW-0325">Glycoprotein</keyword>
<evidence type="ECO:0000256" key="10">
    <source>
        <dbReference type="SAM" id="Phobius"/>
    </source>
</evidence>
<feature type="signal peptide" evidence="11">
    <location>
        <begin position="1"/>
        <end position="18"/>
    </location>
</feature>
<comment type="subcellular location">
    <subcellularLocation>
        <location evidence="1">Cell membrane</location>
        <topology evidence="1">Multi-pass membrane protein</topology>
    </subcellularLocation>
</comment>
<evidence type="ECO:0000256" key="9">
    <source>
        <dbReference type="SAM" id="MobiDB-lite"/>
    </source>
</evidence>
<keyword evidence="6 10" id="KW-0472">Membrane</keyword>
<feature type="domain" description="Ionotropic glutamate receptor C-terminal" evidence="12">
    <location>
        <begin position="346"/>
        <end position="588"/>
    </location>
</feature>
<dbReference type="Gene3D" id="1.10.287.70">
    <property type="match status" value="1"/>
</dbReference>
<dbReference type="Gene3D" id="3.40.190.10">
    <property type="entry name" value="Periplasmic binding protein-like II"/>
    <property type="match status" value="1"/>
</dbReference>
<dbReference type="Proteomes" id="UP000694866">
    <property type="component" value="Unplaced"/>
</dbReference>
<keyword evidence="13" id="KW-1185">Reference proteome</keyword>
<keyword evidence="7" id="KW-0675">Receptor</keyword>
<dbReference type="KEGG" id="fas:105265264"/>
<feature type="region of interest" description="Disordered" evidence="9">
    <location>
        <begin position="825"/>
        <end position="848"/>
    </location>
</feature>
<dbReference type="PANTHER" id="PTHR42643:SF33">
    <property type="entry name" value="GLUTAMATE RECEPTOR 2-LIKE PROTEIN"/>
    <property type="match status" value="1"/>
</dbReference>
<dbReference type="RefSeq" id="XP_011300971.1">
    <property type="nucleotide sequence ID" value="XM_011302669.1"/>
</dbReference>
<organism evidence="13 14">
    <name type="scientific">Fopius arisanus</name>
    <dbReference type="NCBI Taxonomy" id="64838"/>
    <lineage>
        <taxon>Eukaryota</taxon>
        <taxon>Metazoa</taxon>
        <taxon>Ecdysozoa</taxon>
        <taxon>Arthropoda</taxon>
        <taxon>Hexapoda</taxon>
        <taxon>Insecta</taxon>
        <taxon>Pterygota</taxon>
        <taxon>Neoptera</taxon>
        <taxon>Endopterygota</taxon>
        <taxon>Hymenoptera</taxon>
        <taxon>Apocrita</taxon>
        <taxon>Ichneumonoidea</taxon>
        <taxon>Braconidae</taxon>
        <taxon>Opiinae</taxon>
        <taxon>Fopius</taxon>
    </lineage>
</organism>
<feature type="compositionally biased region" description="Polar residues" evidence="9">
    <location>
        <begin position="832"/>
        <end position="842"/>
    </location>
</feature>
<dbReference type="Pfam" id="PF00060">
    <property type="entry name" value="Lig_chan"/>
    <property type="match status" value="1"/>
</dbReference>
<feature type="transmembrane region" description="Helical" evidence="10">
    <location>
        <begin position="420"/>
        <end position="444"/>
    </location>
</feature>
<proteinExistence type="inferred from homology"/>
<dbReference type="InterPro" id="IPR052192">
    <property type="entry name" value="Insect_Ionotropic_Sensory_Rcpt"/>
</dbReference>
<feature type="chain" id="PRO_5040241548" description="Ionotropic glutamate receptor C-terminal domain-containing protein" evidence="11">
    <location>
        <begin position="19"/>
        <end position="860"/>
    </location>
</feature>
<dbReference type="GO" id="GO:0005886">
    <property type="term" value="C:plasma membrane"/>
    <property type="evidence" value="ECO:0007669"/>
    <property type="project" value="UniProtKB-SubCell"/>
</dbReference>
<evidence type="ECO:0000259" key="12">
    <source>
        <dbReference type="Pfam" id="PF00060"/>
    </source>
</evidence>
<evidence type="ECO:0000256" key="8">
    <source>
        <dbReference type="ARBA" id="ARBA00023180"/>
    </source>
</evidence>
<sequence length="860" mass="98585">MFIKNFIGILILSIRVSADRKIDEIVQTFILDVTNSFYPTSSFSLFHCAEPAEVAELSRFMSKNQKLHEASPIFGEYRFDFVNSPLAHRNFYVVDLDCAGAYELLIQANETGNFIAPTKWLILQDLRATANSMFNGSLDLAESNEDGLRRIFQDFHIFPDSEIIVGQRLEGNIIKLLSPYRPSLFRRIIIEDRGTWASRSGIQFRNYHVSSRRRTDVQQTPMKACAVMTNPDTMNHLEDLKGKNVDVISKVGYLLSKLLVARMNTTVAFNFAPTWGYQDKNGSWSGMIGQIIREEVDFGGTATFLTPARLGLVDYIQLYTPNRVRFIFRQPPLSHISNLFTLPFSRSVWIGIAVFSCIGFVILYLSMAWEWQEVKDIPTDQKLWGDLEMKPAFGDNFLILIGAITQQGSAYEPRSVPARIVILMLLVFCLSLYAAYAANIVALLQSTSDCIKTVEDLMNSPLKIGVLDIVYNHYYLGSFEDPMRKEFYERRIKGQKNIWMSLEEGIHRVRNDLFAFHTDVTMGYGLVQSTFGEDEKCGFEEIDYLYVSDPQFAIRRKSPYREILRVGGLWLKETGLRQRYINILCNGKPLCNNQKKFVGVGTIECYAAYLTIGYGMILTFGILLLEIIWSKYSKIQVEKEKGEHTSIADEKPEDQADFKFEDPLRKEFYERRIRDLKTPYMTVEEGLEKVRTGMFAIHTDLTMGYDVVKSTYAEDEKCGFEEIDYFYTSDPTFTIRHRSPYAEIFRVGGIWLEETGLTQRFVDRIYHKKPTCTNQKKFMSVGTIDCYAAYLVIAYGLAAALMIFLCEVFWFKKCDTRTADATDELEDRRLPSTASSPTSNQDHSFETLGDEILVNTGEHP</sequence>
<keyword evidence="5 10" id="KW-1133">Transmembrane helix</keyword>
<keyword evidence="11" id="KW-0732">Signal</keyword>
<evidence type="ECO:0000256" key="4">
    <source>
        <dbReference type="ARBA" id="ARBA00022692"/>
    </source>
</evidence>
<evidence type="ECO:0000313" key="14">
    <source>
        <dbReference type="RefSeq" id="XP_011300971.1"/>
    </source>
</evidence>
<evidence type="ECO:0000256" key="2">
    <source>
        <dbReference type="ARBA" id="ARBA00008685"/>
    </source>
</evidence>
<evidence type="ECO:0000313" key="13">
    <source>
        <dbReference type="Proteomes" id="UP000694866"/>
    </source>
</evidence>